<evidence type="ECO:0000313" key="2">
    <source>
        <dbReference type="EMBL" id="MEB3367432.1"/>
    </source>
</evidence>
<reference evidence="2 3" key="1">
    <citation type="submission" date="2023-10" db="EMBL/GenBank/DDBJ databases">
        <title>Saccharopolyspora sp. nov., isolated from mangrove soil.</title>
        <authorList>
            <person name="Lu Y."/>
            <person name="Liu W."/>
        </authorList>
    </citation>
    <scope>NUCLEOTIDE SEQUENCE [LARGE SCALE GENOMIC DNA]</scope>
    <source>
        <strain evidence="2 3">S2-29</strain>
    </source>
</reference>
<keyword evidence="3" id="KW-1185">Reference proteome</keyword>
<sequence length="212" mass="22883">MTTANGNTRTRELWLEDAIESLRPRFVEVGLPLPEKIHVSVGFGYGAKRESSKILGQCWKSTASEDGASHIFISPELADTARVLDVLLHELIHAADDLESGHRGRFAEAATRLGLQGPMTATAASVELAAEFMCLADALGDYPHGALHPVPVKTPAKVPAGQPTPRVHSGPRTQGTRMRKLTCPTCGYTVRTTAKWLEVGLPRCPEGDELQP</sequence>
<protein>
    <recommendedName>
        <fullName evidence="4">SprT domain-containing protein</fullName>
    </recommendedName>
</protein>
<dbReference type="RefSeq" id="WP_324264983.1">
    <property type="nucleotide sequence ID" value="NZ_JAWLNX010000004.1"/>
</dbReference>
<evidence type="ECO:0008006" key="4">
    <source>
        <dbReference type="Google" id="ProtNLM"/>
    </source>
</evidence>
<organism evidence="2 3">
    <name type="scientific">Saccharopolyspora mangrovi</name>
    <dbReference type="NCBI Taxonomy" id="3082379"/>
    <lineage>
        <taxon>Bacteria</taxon>
        <taxon>Bacillati</taxon>
        <taxon>Actinomycetota</taxon>
        <taxon>Actinomycetes</taxon>
        <taxon>Pseudonocardiales</taxon>
        <taxon>Pseudonocardiaceae</taxon>
        <taxon>Saccharopolyspora</taxon>
    </lineage>
</organism>
<proteinExistence type="predicted"/>
<gene>
    <name evidence="2" type="ORF">R4I43_08435</name>
</gene>
<evidence type="ECO:0000313" key="3">
    <source>
        <dbReference type="Proteomes" id="UP001327093"/>
    </source>
</evidence>
<accession>A0ABU6A791</accession>
<dbReference type="EMBL" id="JAWLNX010000004">
    <property type="protein sequence ID" value="MEB3367432.1"/>
    <property type="molecule type" value="Genomic_DNA"/>
</dbReference>
<feature type="region of interest" description="Disordered" evidence="1">
    <location>
        <begin position="155"/>
        <end position="178"/>
    </location>
</feature>
<dbReference type="Proteomes" id="UP001327093">
    <property type="component" value="Unassembled WGS sequence"/>
</dbReference>
<name>A0ABU6A791_9PSEU</name>
<comment type="caution">
    <text evidence="2">The sequence shown here is derived from an EMBL/GenBank/DDBJ whole genome shotgun (WGS) entry which is preliminary data.</text>
</comment>
<evidence type="ECO:0000256" key="1">
    <source>
        <dbReference type="SAM" id="MobiDB-lite"/>
    </source>
</evidence>